<dbReference type="PROSITE" id="PS50893">
    <property type="entry name" value="ABC_TRANSPORTER_2"/>
    <property type="match status" value="1"/>
</dbReference>
<dbReference type="GO" id="GO:0016887">
    <property type="term" value="F:ATP hydrolysis activity"/>
    <property type="evidence" value="ECO:0007669"/>
    <property type="project" value="InterPro"/>
</dbReference>
<reference evidence="4 5" key="1">
    <citation type="submission" date="2018-09" db="EMBL/GenBank/DDBJ databases">
        <title>Genome sequencing of strain BHWM-4.</title>
        <authorList>
            <person name="Heo J."/>
            <person name="Kim S.-J."/>
            <person name="Kwon S.-W."/>
        </authorList>
    </citation>
    <scope>NUCLEOTIDE SEQUENCE [LARGE SCALE GENOMIC DNA]</scope>
    <source>
        <strain evidence="4 5">BHWM-4</strain>
    </source>
</reference>
<keyword evidence="5" id="KW-1185">Reference proteome</keyword>
<dbReference type="OrthoDB" id="9804819at2"/>
<sequence length="289" mass="33320">MSKIEIKHLNKRLIGSKENILNDINLTFDGEKIYGLFGQNGAGKSTLMSLIADYNKTTSGEILLDGQEIHNNQALINKVYYMNQMDMFPKHEKLEKLFKMISNIYPDYDLSLQKELINKFNVDIKKTFNSLSTGYKSIVKIIISLCVPCEFILLDEPTLGLDARNREVFYRELIASYSKNPRTFIISTHIIEEVDQIINEVVFIKDGRVKINNSVDDIRSQSYSVSGPAEDVDSYVQGIHILEKDRLGRYETVHFMHELPENPRPESVDVEKMKLQKLLVYIMNSEEVE</sequence>
<dbReference type="InterPro" id="IPR027417">
    <property type="entry name" value="P-loop_NTPase"/>
</dbReference>
<dbReference type="CDD" id="cd03230">
    <property type="entry name" value="ABC_DR_subfamily_A"/>
    <property type="match status" value="1"/>
</dbReference>
<dbReference type="PANTHER" id="PTHR43158">
    <property type="entry name" value="SKFA PEPTIDE EXPORT ATP-BINDING PROTEIN SKFE"/>
    <property type="match status" value="1"/>
</dbReference>
<dbReference type="Pfam" id="PF00005">
    <property type="entry name" value="ABC_tran"/>
    <property type="match status" value="1"/>
</dbReference>
<evidence type="ECO:0000256" key="2">
    <source>
        <dbReference type="ARBA" id="ARBA00022840"/>
    </source>
</evidence>
<accession>A0A387APX4</accession>
<evidence type="ECO:0000256" key="1">
    <source>
        <dbReference type="ARBA" id="ARBA00022741"/>
    </source>
</evidence>
<evidence type="ECO:0000313" key="5">
    <source>
        <dbReference type="Proteomes" id="UP000272003"/>
    </source>
</evidence>
<name>A0A387APX4_9LACO</name>
<dbReference type="EMBL" id="CP032626">
    <property type="protein sequence ID" value="AYF92792.1"/>
    <property type="molecule type" value="Genomic_DNA"/>
</dbReference>
<dbReference type="PANTHER" id="PTHR43158:SF5">
    <property type="entry name" value="ABC TRANSPORTER, ATP-BINDING PROTEIN"/>
    <property type="match status" value="1"/>
</dbReference>
<dbReference type="Gene3D" id="3.40.50.300">
    <property type="entry name" value="P-loop containing nucleotide triphosphate hydrolases"/>
    <property type="match status" value="1"/>
</dbReference>
<gene>
    <name evidence="4" type="ORF">D7I45_04575</name>
</gene>
<organism evidence="4 5">
    <name type="scientific">Apilactobacillus bombintestini</name>
    <dbReference type="NCBI Taxonomy" id="2419772"/>
    <lineage>
        <taxon>Bacteria</taxon>
        <taxon>Bacillati</taxon>
        <taxon>Bacillota</taxon>
        <taxon>Bacilli</taxon>
        <taxon>Lactobacillales</taxon>
        <taxon>Lactobacillaceae</taxon>
        <taxon>Apilactobacillus</taxon>
    </lineage>
</organism>
<protein>
    <submittedName>
        <fullName evidence="4">ABC transporter ATP-binding protein</fullName>
    </submittedName>
</protein>
<dbReference type="SUPFAM" id="SSF52540">
    <property type="entry name" value="P-loop containing nucleoside triphosphate hydrolases"/>
    <property type="match status" value="1"/>
</dbReference>
<dbReference type="KEGG" id="abom:D7I45_04575"/>
<keyword evidence="1" id="KW-0547">Nucleotide-binding</keyword>
<dbReference type="RefSeq" id="WP_120784557.1">
    <property type="nucleotide sequence ID" value="NZ_CP032626.1"/>
</dbReference>
<evidence type="ECO:0000259" key="3">
    <source>
        <dbReference type="PROSITE" id="PS50893"/>
    </source>
</evidence>
<evidence type="ECO:0000313" key="4">
    <source>
        <dbReference type="EMBL" id="AYF92792.1"/>
    </source>
</evidence>
<proteinExistence type="predicted"/>
<feature type="domain" description="ABC transporter" evidence="3">
    <location>
        <begin position="4"/>
        <end position="231"/>
    </location>
</feature>
<dbReference type="GO" id="GO:0005524">
    <property type="term" value="F:ATP binding"/>
    <property type="evidence" value="ECO:0007669"/>
    <property type="project" value="UniProtKB-KW"/>
</dbReference>
<keyword evidence="2 4" id="KW-0067">ATP-binding</keyword>
<dbReference type="AlphaFoldDB" id="A0A387APX4"/>
<dbReference type="Proteomes" id="UP000272003">
    <property type="component" value="Chromosome"/>
</dbReference>
<dbReference type="InterPro" id="IPR003593">
    <property type="entry name" value="AAA+_ATPase"/>
</dbReference>
<dbReference type="InterPro" id="IPR003439">
    <property type="entry name" value="ABC_transporter-like_ATP-bd"/>
</dbReference>
<dbReference type="SMART" id="SM00382">
    <property type="entry name" value="AAA"/>
    <property type="match status" value="1"/>
</dbReference>